<comment type="caution">
    <text evidence="1">The sequence shown here is derived from an EMBL/GenBank/DDBJ whole genome shotgun (WGS) entry which is preliminary data.</text>
</comment>
<evidence type="ECO:0000313" key="1">
    <source>
        <dbReference type="EMBL" id="KAF4647663.1"/>
    </source>
</evidence>
<reference evidence="1 2" key="1">
    <citation type="submission" date="2020-04" db="EMBL/GenBank/DDBJ databases">
        <title>Perkinsus olseni comparative genomics.</title>
        <authorList>
            <person name="Bogema D.R."/>
        </authorList>
    </citation>
    <scope>NUCLEOTIDE SEQUENCE [LARGE SCALE GENOMIC DNA]</scope>
    <source>
        <strain evidence="1">ATCC PRA-31</strain>
    </source>
</reference>
<organism evidence="1 2">
    <name type="scientific">Perkinsus olseni</name>
    <name type="common">Perkinsus atlanticus</name>
    <dbReference type="NCBI Taxonomy" id="32597"/>
    <lineage>
        <taxon>Eukaryota</taxon>
        <taxon>Sar</taxon>
        <taxon>Alveolata</taxon>
        <taxon>Perkinsozoa</taxon>
        <taxon>Perkinsea</taxon>
        <taxon>Perkinsida</taxon>
        <taxon>Perkinsidae</taxon>
        <taxon>Perkinsus</taxon>
    </lineage>
</organism>
<protein>
    <submittedName>
        <fullName evidence="1">Uncharacterized protein</fullName>
    </submittedName>
</protein>
<name>A0A7J6KK50_PEROL</name>
<proteinExistence type="predicted"/>
<feature type="non-terminal residue" evidence="1">
    <location>
        <position position="1"/>
    </location>
</feature>
<dbReference type="AlphaFoldDB" id="A0A7J6KK50"/>
<gene>
    <name evidence="1" type="ORF">FOL46_003932</name>
</gene>
<sequence length="183" mass="19939">VTNVGRSAPHTCGPPNSEVKVAYNTMRAAASADTSSGLGDIYSKTLTDKDDTTIRRLPKRKSIINNMRLVRQKALNLPPPPKAVSGFDIPAQYQSTTIAGIARQTLYYDSGRDDVKRILVWCDMASMQEALSGAAGWCLASSACCPSAITKHTTDSSRPFINLLVQISLPVSLTWRRPRSKRS</sequence>
<accession>A0A7J6KK50</accession>
<dbReference type="EMBL" id="JABANN010002453">
    <property type="protein sequence ID" value="KAF4647663.1"/>
    <property type="molecule type" value="Genomic_DNA"/>
</dbReference>
<feature type="non-terminal residue" evidence="1">
    <location>
        <position position="183"/>
    </location>
</feature>
<evidence type="ECO:0000313" key="2">
    <source>
        <dbReference type="Proteomes" id="UP000572268"/>
    </source>
</evidence>
<dbReference type="Proteomes" id="UP000572268">
    <property type="component" value="Unassembled WGS sequence"/>
</dbReference>